<name>A0A6S7KVL5_PARCT</name>
<proteinExistence type="predicted"/>
<gene>
    <name evidence="2" type="ORF">PACLA_8A068960</name>
</gene>
<dbReference type="InterPro" id="IPR043128">
    <property type="entry name" value="Rev_trsase/Diguanyl_cyclase"/>
</dbReference>
<feature type="non-terminal residue" evidence="2">
    <location>
        <position position="646"/>
    </location>
</feature>
<protein>
    <submittedName>
        <fullName evidence="2">Uncharacterized protein</fullName>
    </submittedName>
</protein>
<dbReference type="FunFam" id="3.10.20.370:FF:000001">
    <property type="entry name" value="Retrovirus-related Pol polyprotein from transposon 17.6-like protein"/>
    <property type="match status" value="1"/>
</dbReference>
<evidence type="ECO:0000313" key="2">
    <source>
        <dbReference type="EMBL" id="CAB4031903.1"/>
    </source>
</evidence>
<dbReference type="GO" id="GO:0003824">
    <property type="term" value="F:catalytic activity"/>
    <property type="evidence" value="ECO:0007669"/>
    <property type="project" value="UniProtKB-KW"/>
</dbReference>
<dbReference type="AlphaFoldDB" id="A0A6S7KVL5"/>
<dbReference type="CDD" id="cd01647">
    <property type="entry name" value="RT_LTR"/>
    <property type="match status" value="1"/>
</dbReference>
<dbReference type="Pfam" id="PF17919">
    <property type="entry name" value="RT_RNaseH_2"/>
    <property type="match status" value="1"/>
</dbReference>
<evidence type="ECO:0000256" key="1">
    <source>
        <dbReference type="ARBA" id="ARBA00023268"/>
    </source>
</evidence>
<dbReference type="CDD" id="cd09274">
    <property type="entry name" value="RNase_HI_RT_Ty3"/>
    <property type="match status" value="1"/>
</dbReference>
<sequence>TPSSSSNSKKTPPPTAATNVVATNAVAVKIPPFWPSDPELWFAQVKAQFSVKNMISQGTKFAHIVAASSTKAATEVRDLILTPPSTNPFDVLKATLTERVSLSKRRKIQQLLQAEELGDPKSSQLLRRLQQLHALMADGKIELTDAHPSIAQIQTPESAEISSIRSDLNKVLTLLDTGARKLAADPKLVKEGLCWCFLRYIRVLVDVANSCLVDAATSMIVPAQTSPFRSLSLNRISLAKPTNGFDTIFAEFPAVCKLRITDPAVNHNVQHHIIAAGPPTFAKAGRLSPEKFAAAKTEFDQMLSSHTVCKSSNNWASPLHVVPKSNGDWRPCGDYRALNAATKPDRYPVPHAQDFSARLAGCKIFSKIDLVRAYLKISVAPEDVSKTAVITQFGLLEFKRMPYGLRNAAQTFQRFMDEVCRDLEFVFVFIDDILVFSTTPDQHRHHLRQLFQRLEHYGLVINPKKCELGRAQLSFLGHHVSAQGISPLSSRIQAVAEFPQPVDKKKLHPLHKLLSSTNFIWSPECEETFQFCKSALASATLLVHPHYNAPTSITSDASDLAVGAVLEQFIDHEWRSIGFFSRKLQRAKTRYSTFDRELLGVYLAIRHFRWFIKDRVFHVYTDHKPLTFAISSGSTQRSPRQIRQLA</sequence>
<evidence type="ECO:0000313" key="3">
    <source>
        <dbReference type="Proteomes" id="UP001152795"/>
    </source>
</evidence>
<dbReference type="EMBL" id="CACRXK020017970">
    <property type="protein sequence ID" value="CAB4031903.1"/>
    <property type="molecule type" value="Genomic_DNA"/>
</dbReference>
<keyword evidence="1" id="KW-0511">Multifunctional enzyme</keyword>
<dbReference type="InterPro" id="IPR055469">
    <property type="entry name" value="DUF7041"/>
</dbReference>
<dbReference type="Gene3D" id="3.10.10.10">
    <property type="entry name" value="HIV Type 1 Reverse Transcriptase, subunit A, domain 1"/>
    <property type="match status" value="1"/>
</dbReference>
<dbReference type="Proteomes" id="UP001152795">
    <property type="component" value="Unassembled WGS sequence"/>
</dbReference>
<dbReference type="Pfam" id="PF00078">
    <property type="entry name" value="RVT_1"/>
    <property type="match status" value="1"/>
</dbReference>
<dbReference type="PROSITE" id="PS50878">
    <property type="entry name" value="RT_POL"/>
    <property type="match status" value="1"/>
</dbReference>
<dbReference type="InterPro" id="IPR000477">
    <property type="entry name" value="RT_dom"/>
</dbReference>
<dbReference type="Gene3D" id="3.30.70.270">
    <property type="match status" value="2"/>
</dbReference>
<dbReference type="InterPro" id="IPR043502">
    <property type="entry name" value="DNA/RNA_pol_sf"/>
</dbReference>
<reference evidence="2" key="1">
    <citation type="submission" date="2020-04" db="EMBL/GenBank/DDBJ databases">
        <authorList>
            <person name="Alioto T."/>
            <person name="Alioto T."/>
            <person name="Gomez Garrido J."/>
        </authorList>
    </citation>
    <scope>NUCLEOTIDE SEQUENCE</scope>
    <source>
        <strain evidence="2">A484AB</strain>
    </source>
</reference>
<comment type="caution">
    <text evidence="2">The sequence shown here is derived from an EMBL/GenBank/DDBJ whole genome shotgun (WGS) entry which is preliminary data.</text>
</comment>
<dbReference type="Pfam" id="PF23055">
    <property type="entry name" value="DUF7041"/>
    <property type="match status" value="1"/>
</dbReference>
<dbReference type="OrthoDB" id="41323at2759"/>
<keyword evidence="3" id="KW-1185">Reference proteome</keyword>
<organism evidence="2 3">
    <name type="scientific">Paramuricea clavata</name>
    <name type="common">Red gorgonian</name>
    <name type="synonym">Violescent sea-whip</name>
    <dbReference type="NCBI Taxonomy" id="317549"/>
    <lineage>
        <taxon>Eukaryota</taxon>
        <taxon>Metazoa</taxon>
        <taxon>Cnidaria</taxon>
        <taxon>Anthozoa</taxon>
        <taxon>Octocorallia</taxon>
        <taxon>Malacalcyonacea</taxon>
        <taxon>Plexauridae</taxon>
        <taxon>Paramuricea</taxon>
    </lineage>
</organism>
<accession>A0A6S7KVL5</accession>
<dbReference type="SUPFAM" id="SSF56672">
    <property type="entry name" value="DNA/RNA polymerases"/>
    <property type="match status" value="1"/>
</dbReference>
<dbReference type="PANTHER" id="PTHR37984:SF5">
    <property type="entry name" value="PROTEIN NYNRIN-LIKE"/>
    <property type="match status" value="1"/>
</dbReference>
<dbReference type="InterPro" id="IPR041577">
    <property type="entry name" value="RT_RNaseH_2"/>
</dbReference>
<dbReference type="PANTHER" id="PTHR37984">
    <property type="entry name" value="PROTEIN CBG26694"/>
    <property type="match status" value="1"/>
</dbReference>
<dbReference type="FunFam" id="3.30.70.270:FF:000164">
    <property type="match status" value="1"/>
</dbReference>
<dbReference type="InterPro" id="IPR050951">
    <property type="entry name" value="Retrovirus_Pol_polyprotein"/>
</dbReference>